<evidence type="ECO:0000256" key="4">
    <source>
        <dbReference type="SAM" id="MobiDB-lite"/>
    </source>
</evidence>
<evidence type="ECO:0000256" key="2">
    <source>
        <dbReference type="ARBA" id="ARBA00022553"/>
    </source>
</evidence>
<dbReference type="InterPro" id="IPR018564">
    <property type="entry name" value="Repl_chkpnt_MRC1_dom"/>
</dbReference>
<evidence type="ECO:0000256" key="3">
    <source>
        <dbReference type="ARBA" id="ARBA00023242"/>
    </source>
</evidence>
<comment type="caution">
    <text evidence="6">The sequence shown here is derived from an EMBL/GenBank/DDBJ whole genome shotgun (WGS) entry which is preliminary data.</text>
</comment>
<dbReference type="GO" id="GO:0005634">
    <property type="term" value="C:nucleus"/>
    <property type="evidence" value="ECO:0007669"/>
    <property type="project" value="UniProtKB-SubCell"/>
</dbReference>
<feature type="compositionally biased region" description="Basic and acidic residues" evidence="4">
    <location>
        <begin position="7"/>
        <end position="24"/>
    </location>
</feature>
<keyword evidence="2" id="KW-0597">Phosphoprotein</keyword>
<dbReference type="EMBL" id="JASBNA010000069">
    <property type="protein sequence ID" value="KAK7678614.1"/>
    <property type="molecule type" value="Genomic_DNA"/>
</dbReference>
<dbReference type="Proteomes" id="UP001385951">
    <property type="component" value="Unassembled WGS sequence"/>
</dbReference>
<reference evidence="6 7" key="1">
    <citation type="submission" date="2022-09" db="EMBL/GenBank/DDBJ databases">
        <authorList>
            <person name="Palmer J.M."/>
        </authorList>
    </citation>
    <scope>NUCLEOTIDE SEQUENCE [LARGE SCALE GENOMIC DNA]</scope>
    <source>
        <strain evidence="6 7">DSM 7382</strain>
    </source>
</reference>
<evidence type="ECO:0000313" key="6">
    <source>
        <dbReference type="EMBL" id="KAK7678614.1"/>
    </source>
</evidence>
<evidence type="ECO:0000313" key="7">
    <source>
        <dbReference type="Proteomes" id="UP001385951"/>
    </source>
</evidence>
<feature type="region of interest" description="Disordered" evidence="4">
    <location>
        <begin position="1"/>
        <end position="66"/>
    </location>
</feature>
<keyword evidence="7" id="KW-1185">Reference proteome</keyword>
<protein>
    <recommendedName>
        <fullName evidence="5">DNA replication checkpoint mediator MRC1 domain-containing protein</fullName>
    </recommendedName>
</protein>
<evidence type="ECO:0000259" key="5">
    <source>
        <dbReference type="Pfam" id="PF09444"/>
    </source>
</evidence>
<dbReference type="AlphaFoldDB" id="A0AAW0FGH3"/>
<gene>
    <name evidence="6" type="ORF">QCA50_018337</name>
</gene>
<dbReference type="InterPro" id="IPR024146">
    <property type="entry name" value="Claspin"/>
</dbReference>
<feature type="compositionally biased region" description="Acidic residues" evidence="4">
    <location>
        <begin position="206"/>
        <end position="216"/>
    </location>
</feature>
<organism evidence="6 7">
    <name type="scientific">Cerrena zonata</name>
    <dbReference type="NCBI Taxonomy" id="2478898"/>
    <lineage>
        <taxon>Eukaryota</taxon>
        <taxon>Fungi</taxon>
        <taxon>Dikarya</taxon>
        <taxon>Basidiomycota</taxon>
        <taxon>Agaricomycotina</taxon>
        <taxon>Agaricomycetes</taxon>
        <taxon>Polyporales</taxon>
        <taxon>Cerrenaceae</taxon>
        <taxon>Cerrena</taxon>
    </lineage>
</organism>
<keyword evidence="3" id="KW-0539">Nucleus</keyword>
<name>A0AAW0FGH3_9APHY</name>
<proteinExistence type="predicted"/>
<dbReference type="GO" id="GO:0007095">
    <property type="term" value="P:mitotic G2 DNA damage checkpoint signaling"/>
    <property type="evidence" value="ECO:0007669"/>
    <property type="project" value="TreeGrafter"/>
</dbReference>
<feature type="compositionally biased region" description="Acidic residues" evidence="4">
    <location>
        <begin position="46"/>
        <end position="56"/>
    </location>
</feature>
<sequence length="401" mass="46295">MYQNKIRRQELKARKRRKDMEKKGLKNILEGEAEESEDEWKGIGGEDNDESDQANSEDERMIDNNFNIDLNDEEIRQKFMEDFKIKDQKQLEKLMDDVKNHRLTRRAGINSLDVDYEDEEDEIFRLFKRQVLQKQRQEFLKNKKLRKAAKNEKAKAFLELVQDNSNNPIVIDDEIEDSDDGNNSDKGVSKARSESPFNDSNNATDKDDDDDDDDQELNISKKKRPTLKIKESFVRKTLSFLATDSNRDDDDYERQQKISRYQHGVNSSDDEVDDIKVLKNKSLSNLQSKSFADSQATDGDDFEIDDDDEGLMRMFKKPSIIKSFKSGSDLNSSANSFSGVTVSKQYKVASGSKASITYMSKNLKQQNNKIKSLRAQRIEQGVREVKNNSSVKGLFKNHGFD</sequence>
<accession>A0AAW0FGH3</accession>
<feature type="compositionally biased region" description="Acidic residues" evidence="4">
    <location>
        <begin position="171"/>
        <end position="182"/>
    </location>
</feature>
<dbReference type="PANTHER" id="PTHR14396">
    <property type="entry name" value="CLASPIN"/>
    <property type="match status" value="1"/>
</dbReference>
<feature type="region of interest" description="Disordered" evidence="4">
    <location>
        <begin position="169"/>
        <end position="222"/>
    </location>
</feature>
<dbReference type="GO" id="GO:0010997">
    <property type="term" value="F:anaphase-promoting complex binding"/>
    <property type="evidence" value="ECO:0007669"/>
    <property type="project" value="TreeGrafter"/>
</dbReference>
<feature type="domain" description="DNA replication checkpoint mediator MRC1" evidence="5">
    <location>
        <begin position="22"/>
        <end position="159"/>
    </location>
</feature>
<dbReference type="Pfam" id="PF09444">
    <property type="entry name" value="MRC1"/>
    <property type="match status" value="1"/>
</dbReference>
<dbReference type="GO" id="GO:0033314">
    <property type="term" value="P:mitotic DNA replication checkpoint signaling"/>
    <property type="evidence" value="ECO:0007669"/>
    <property type="project" value="TreeGrafter"/>
</dbReference>
<evidence type="ECO:0000256" key="1">
    <source>
        <dbReference type="ARBA" id="ARBA00004123"/>
    </source>
</evidence>
<comment type="subcellular location">
    <subcellularLocation>
        <location evidence="1">Nucleus</location>
    </subcellularLocation>
</comment>
<dbReference type="PANTHER" id="PTHR14396:SF10">
    <property type="entry name" value="CLASPIN"/>
    <property type="match status" value="1"/>
</dbReference>